<protein>
    <submittedName>
        <fullName evidence="4">Uncharacterized protein</fullName>
    </submittedName>
</protein>
<dbReference type="HAMAP" id="MF_01584">
    <property type="entry name" value="UPF0502"/>
    <property type="match status" value="1"/>
</dbReference>
<dbReference type="AlphaFoldDB" id="A0A7Y9TK17"/>
<keyword evidence="5" id="KW-1185">Reference proteome</keyword>
<dbReference type="Pfam" id="PF04337">
    <property type="entry name" value="DUF480"/>
    <property type="match status" value="1"/>
</dbReference>
<reference evidence="4 5" key="1">
    <citation type="submission" date="2020-07" db="EMBL/GenBank/DDBJ databases">
        <title>Genomic Encyclopedia of Type Strains, Phase IV (KMG-V): Genome sequencing to study the core and pangenomes of soil and plant-associated prokaryotes.</title>
        <authorList>
            <person name="Whitman W."/>
        </authorList>
    </citation>
    <scope>NUCLEOTIDE SEQUENCE [LARGE SCALE GENOMIC DNA]</scope>
    <source>
        <strain evidence="4 5">X4EP2</strain>
    </source>
</reference>
<keyword evidence="2" id="KW-0175">Coiled coil</keyword>
<dbReference type="InterPro" id="IPR036390">
    <property type="entry name" value="WH_DNA-bd_sf"/>
</dbReference>
<accession>A0A7Y9TK17</accession>
<feature type="coiled-coil region" evidence="2">
    <location>
        <begin position="210"/>
        <end position="237"/>
    </location>
</feature>
<evidence type="ECO:0000256" key="2">
    <source>
        <dbReference type="SAM" id="Coils"/>
    </source>
</evidence>
<feature type="compositionally biased region" description="Polar residues" evidence="3">
    <location>
        <begin position="193"/>
        <end position="206"/>
    </location>
</feature>
<proteinExistence type="inferred from homology"/>
<dbReference type="Gene3D" id="1.10.10.10">
    <property type="entry name" value="Winged helix-like DNA-binding domain superfamily/Winged helix DNA-binding domain"/>
    <property type="match status" value="2"/>
</dbReference>
<feature type="region of interest" description="Disordered" evidence="3">
    <location>
        <begin position="183"/>
        <end position="206"/>
    </location>
</feature>
<dbReference type="Proteomes" id="UP000589520">
    <property type="component" value="Unassembled WGS sequence"/>
</dbReference>
<evidence type="ECO:0000313" key="5">
    <source>
        <dbReference type="Proteomes" id="UP000589520"/>
    </source>
</evidence>
<name>A0A7Y9TK17_9BACT</name>
<evidence type="ECO:0000256" key="1">
    <source>
        <dbReference type="HAMAP-Rule" id="MF_01584"/>
    </source>
</evidence>
<sequence>MQLSLPNSAPCGTLVDMTLDPIQLRVLGALIEKEITTPENYPLSLNALLNACNQRSSRDPVLDLDEEQVRQALHVLEDLSLTTPNRDSRVPKFEHRARTVFNLRRDETAILCLLLLRGPQTPGELRSRADRLFNFDDIAAVQSTLERLASRQPPSESSATETIGPLTVILPRQPGSRESRYMHLLGGPPSLNDLATPTPQHSTSATPSRLAELEAEVAQLRTNIALLEARIAQLEVRN</sequence>
<comment type="caution">
    <text evidence="4">The sequence shown here is derived from an EMBL/GenBank/DDBJ whole genome shotgun (WGS) entry which is preliminary data.</text>
</comment>
<evidence type="ECO:0000313" key="4">
    <source>
        <dbReference type="EMBL" id="NYF78837.1"/>
    </source>
</evidence>
<gene>
    <name evidence="4" type="ORF">HDF17_001124</name>
</gene>
<dbReference type="SUPFAM" id="SSF46785">
    <property type="entry name" value="Winged helix' DNA-binding domain"/>
    <property type="match status" value="2"/>
</dbReference>
<evidence type="ECO:0000256" key="3">
    <source>
        <dbReference type="SAM" id="MobiDB-lite"/>
    </source>
</evidence>
<comment type="similarity">
    <text evidence="1">Belongs to the UPF0502 family.</text>
</comment>
<dbReference type="PANTHER" id="PTHR38768:SF1">
    <property type="entry name" value="UPF0502 PROTEIN YCEH"/>
    <property type="match status" value="1"/>
</dbReference>
<dbReference type="InterPro" id="IPR007432">
    <property type="entry name" value="DUF480"/>
</dbReference>
<organism evidence="4 5">
    <name type="scientific">Granulicella arctica</name>
    <dbReference type="NCBI Taxonomy" id="940613"/>
    <lineage>
        <taxon>Bacteria</taxon>
        <taxon>Pseudomonadati</taxon>
        <taxon>Acidobacteriota</taxon>
        <taxon>Terriglobia</taxon>
        <taxon>Terriglobales</taxon>
        <taxon>Acidobacteriaceae</taxon>
        <taxon>Granulicella</taxon>
    </lineage>
</organism>
<dbReference type="PANTHER" id="PTHR38768">
    <property type="entry name" value="UPF0502 PROTEIN YCEH"/>
    <property type="match status" value="1"/>
</dbReference>
<dbReference type="InterPro" id="IPR036388">
    <property type="entry name" value="WH-like_DNA-bd_sf"/>
</dbReference>
<dbReference type="EMBL" id="JACCCW010000001">
    <property type="protein sequence ID" value="NYF78837.1"/>
    <property type="molecule type" value="Genomic_DNA"/>
</dbReference>